<dbReference type="Pfam" id="PF01842">
    <property type="entry name" value="ACT"/>
    <property type="match status" value="1"/>
</dbReference>
<evidence type="ECO:0000313" key="5">
    <source>
        <dbReference type="EMBL" id="MBA8825363.1"/>
    </source>
</evidence>
<dbReference type="PROSITE" id="PS51671">
    <property type="entry name" value="ACT"/>
    <property type="match status" value="1"/>
</dbReference>
<comment type="caution">
    <text evidence="5">The sequence shown here is derived from an EMBL/GenBank/DDBJ whole genome shotgun (WGS) entry which is preliminary data.</text>
</comment>
<dbReference type="InterPro" id="IPR002912">
    <property type="entry name" value="ACT_dom"/>
</dbReference>
<dbReference type="SUPFAM" id="SSF55729">
    <property type="entry name" value="Acyl-CoA N-acyltransferases (Nat)"/>
    <property type="match status" value="1"/>
</dbReference>
<dbReference type="CDD" id="cd04301">
    <property type="entry name" value="NAT_SF"/>
    <property type="match status" value="1"/>
</dbReference>
<accession>A0A839DWG0</accession>
<dbReference type="InterPro" id="IPR016181">
    <property type="entry name" value="Acyl_CoA_acyltransferase"/>
</dbReference>
<feature type="domain" description="ACT" evidence="4">
    <location>
        <begin position="110"/>
        <end position="189"/>
    </location>
</feature>
<proteinExistence type="predicted"/>
<evidence type="ECO:0000256" key="1">
    <source>
        <dbReference type="SAM" id="MobiDB-lite"/>
    </source>
</evidence>
<evidence type="ECO:0000259" key="4">
    <source>
        <dbReference type="PROSITE" id="PS51671"/>
    </source>
</evidence>
<evidence type="ECO:0000259" key="3">
    <source>
        <dbReference type="PROSITE" id="PS51186"/>
    </source>
</evidence>
<name>A0A839DWG0_9PSEU</name>
<evidence type="ECO:0000256" key="2">
    <source>
        <dbReference type="SAM" id="Phobius"/>
    </source>
</evidence>
<keyword evidence="2" id="KW-1133">Transmembrane helix</keyword>
<evidence type="ECO:0000313" key="6">
    <source>
        <dbReference type="Proteomes" id="UP000569329"/>
    </source>
</evidence>
<dbReference type="AlphaFoldDB" id="A0A839DWG0"/>
<keyword evidence="2" id="KW-0472">Membrane</keyword>
<keyword evidence="2" id="KW-0812">Transmembrane</keyword>
<dbReference type="Pfam" id="PF13302">
    <property type="entry name" value="Acetyltransf_3"/>
    <property type="match status" value="1"/>
</dbReference>
<dbReference type="GO" id="GO:0016747">
    <property type="term" value="F:acyltransferase activity, transferring groups other than amino-acyl groups"/>
    <property type="evidence" value="ECO:0007669"/>
    <property type="project" value="InterPro"/>
</dbReference>
<sequence>MTGRDRTSHGAEATRTLRGHREITELAAVFLAAGLVHLFTSAIGHVEQGSYALIVLSGLLVVGDLVRARRKRRSTTTDDAVPPPRHRGGTGPTAPPGGSVEDVAPLPLWRLRVSMKDTPGRLAQLAARLAALGGDIRTVHVHPTCDGVVDELLLHVPEGVTATELTEAAGEAGGERAGAVRADVRELDDVPTRSLDQATNLVEGTAELVDVLRGLLGRIEVRWSEEPADGPAESFTEDALRVSAPGGGVLRLRRDGAAFTPAEFARSRAMASLAAACRTRIPAEVRHVTVAGHPLMLRRADRHDLEPVLEFHRRCSEPTRHQRYFDTPTDSASLRRRLESGLERTLVVLTRSDGIVAVGNLSLEEDEAELALMVRDDWQRRGIGSMLCAHLVAEAESAHVRSVRALTQAHNTVIARTLRATDFGLVGAAEPGEWLWSRTTSDAVAADSPVLTSSGGQDGTGETGRR</sequence>
<dbReference type="EMBL" id="JACGWZ010000003">
    <property type="protein sequence ID" value="MBA8825363.1"/>
    <property type="molecule type" value="Genomic_DNA"/>
</dbReference>
<feature type="transmembrane region" description="Helical" evidence="2">
    <location>
        <begin position="49"/>
        <end position="66"/>
    </location>
</feature>
<feature type="domain" description="N-acetyltransferase" evidence="3">
    <location>
        <begin position="295"/>
        <end position="447"/>
    </location>
</feature>
<feature type="region of interest" description="Disordered" evidence="1">
    <location>
        <begin position="71"/>
        <end position="101"/>
    </location>
</feature>
<dbReference type="InterPro" id="IPR000182">
    <property type="entry name" value="GNAT_dom"/>
</dbReference>
<feature type="region of interest" description="Disordered" evidence="1">
    <location>
        <begin position="446"/>
        <end position="466"/>
    </location>
</feature>
<dbReference type="PROSITE" id="PS51186">
    <property type="entry name" value="GNAT"/>
    <property type="match status" value="1"/>
</dbReference>
<keyword evidence="6" id="KW-1185">Reference proteome</keyword>
<protein>
    <submittedName>
        <fullName evidence="5">N-acetylglutamate synthase-like GNAT family acetyltransferase</fullName>
    </submittedName>
</protein>
<gene>
    <name evidence="5" type="ORF">FHX42_002714</name>
</gene>
<reference evidence="5 6" key="1">
    <citation type="submission" date="2020-07" db="EMBL/GenBank/DDBJ databases">
        <title>Sequencing the genomes of 1000 actinobacteria strains.</title>
        <authorList>
            <person name="Klenk H.-P."/>
        </authorList>
    </citation>
    <scope>NUCLEOTIDE SEQUENCE [LARGE SCALE GENOMIC DNA]</scope>
    <source>
        <strain evidence="5 6">DSM 45975</strain>
    </source>
</reference>
<dbReference type="SUPFAM" id="SSF55021">
    <property type="entry name" value="ACT-like"/>
    <property type="match status" value="1"/>
</dbReference>
<dbReference type="Gene3D" id="3.30.70.260">
    <property type="match status" value="1"/>
</dbReference>
<dbReference type="Proteomes" id="UP000569329">
    <property type="component" value="Unassembled WGS sequence"/>
</dbReference>
<keyword evidence="5" id="KW-0808">Transferase</keyword>
<dbReference type="Gene3D" id="3.40.630.30">
    <property type="match status" value="1"/>
</dbReference>
<dbReference type="RefSeq" id="WP_182544557.1">
    <property type="nucleotide sequence ID" value="NZ_JACGWZ010000003.1"/>
</dbReference>
<feature type="compositionally biased region" description="Gly residues" evidence="1">
    <location>
        <begin position="456"/>
        <end position="466"/>
    </location>
</feature>
<organism evidence="5 6">
    <name type="scientific">Halosaccharopolyspora lacisalsi</name>
    <dbReference type="NCBI Taxonomy" id="1000566"/>
    <lineage>
        <taxon>Bacteria</taxon>
        <taxon>Bacillati</taxon>
        <taxon>Actinomycetota</taxon>
        <taxon>Actinomycetes</taxon>
        <taxon>Pseudonocardiales</taxon>
        <taxon>Pseudonocardiaceae</taxon>
        <taxon>Halosaccharopolyspora</taxon>
    </lineage>
</organism>
<feature type="transmembrane region" description="Helical" evidence="2">
    <location>
        <begin position="23"/>
        <end position="43"/>
    </location>
</feature>
<dbReference type="InterPro" id="IPR045865">
    <property type="entry name" value="ACT-like_dom_sf"/>
</dbReference>